<keyword evidence="8 9" id="KW-0472">Membrane</keyword>
<feature type="domain" description="Major facilitator superfamily (MFS) profile" evidence="10">
    <location>
        <begin position="19"/>
        <end position="405"/>
    </location>
</feature>
<protein>
    <submittedName>
        <fullName evidence="11">Sugar efflux transporter</fullName>
    </submittedName>
</protein>
<feature type="transmembrane region" description="Helical" evidence="9">
    <location>
        <begin position="347"/>
        <end position="369"/>
    </location>
</feature>
<dbReference type="EMBL" id="CP124577">
    <property type="protein sequence ID" value="WZE67114.1"/>
    <property type="molecule type" value="Genomic_DNA"/>
</dbReference>
<dbReference type="CDD" id="cd17471">
    <property type="entry name" value="MFS_Set"/>
    <property type="match status" value="1"/>
</dbReference>
<dbReference type="AlphaFoldDB" id="A0AAU6RAQ2"/>
<keyword evidence="6 9" id="KW-0812">Transmembrane</keyword>
<proteinExistence type="inferred from homology"/>
<dbReference type="InterPro" id="IPR020846">
    <property type="entry name" value="MFS_dom"/>
</dbReference>
<evidence type="ECO:0000256" key="5">
    <source>
        <dbReference type="ARBA" id="ARBA00022597"/>
    </source>
</evidence>
<feature type="transmembrane region" description="Helical" evidence="9">
    <location>
        <begin position="293"/>
        <end position="312"/>
    </location>
</feature>
<keyword evidence="4" id="KW-1003">Cell membrane</keyword>
<feature type="transmembrane region" description="Helical" evidence="9">
    <location>
        <begin position="318"/>
        <end position="340"/>
    </location>
</feature>
<accession>A0AAU6RAQ2</accession>
<feature type="transmembrane region" description="Helical" evidence="9">
    <location>
        <begin position="20"/>
        <end position="42"/>
    </location>
</feature>
<organism evidence="11">
    <name type="scientific">Macrococcus psychrotolerans</name>
    <dbReference type="NCBI Taxonomy" id="3039389"/>
    <lineage>
        <taxon>Bacteria</taxon>
        <taxon>Bacillati</taxon>
        <taxon>Bacillota</taxon>
        <taxon>Bacilli</taxon>
        <taxon>Bacillales</taxon>
        <taxon>Staphylococcaceae</taxon>
        <taxon>Macrococcus</taxon>
    </lineage>
</organism>
<feature type="transmembrane region" description="Helical" evidence="9">
    <location>
        <begin position="227"/>
        <end position="245"/>
    </location>
</feature>
<feature type="transmembrane region" description="Helical" evidence="9">
    <location>
        <begin position="179"/>
        <end position="200"/>
    </location>
</feature>
<dbReference type="PANTHER" id="PTHR23535:SF2">
    <property type="entry name" value="SUGAR EFFLUX TRANSPORTER A-RELATED"/>
    <property type="match status" value="1"/>
</dbReference>
<evidence type="ECO:0000256" key="8">
    <source>
        <dbReference type="ARBA" id="ARBA00023136"/>
    </source>
</evidence>
<keyword evidence="3" id="KW-0813">Transport</keyword>
<evidence type="ECO:0000313" key="11">
    <source>
        <dbReference type="EMBL" id="WZE67114.1"/>
    </source>
</evidence>
<feature type="transmembrane region" description="Helical" evidence="9">
    <location>
        <begin position="265"/>
        <end position="286"/>
    </location>
</feature>
<feature type="transmembrane region" description="Helical" evidence="9">
    <location>
        <begin position="153"/>
        <end position="173"/>
    </location>
</feature>
<evidence type="ECO:0000256" key="9">
    <source>
        <dbReference type="SAM" id="Phobius"/>
    </source>
</evidence>
<dbReference type="SUPFAM" id="SSF103473">
    <property type="entry name" value="MFS general substrate transporter"/>
    <property type="match status" value="1"/>
</dbReference>
<dbReference type="GO" id="GO:0005886">
    <property type="term" value="C:plasma membrane"/>
    <property type="evidence" value="ECO:0007669"/>
    <property type="project" value="UniProtKB-SubCell"/>
</dbReference>
<dbReference type="InterPro" id="IPR011701">
    <property type="entry name" value="MFS"/>
</dbReference>
<feature type="transmembrane region" description="Helical" evidence="9">
    <location>
        <begin position="87"/>
        <end position="106"/>
    </location>
</feature>
<name>A0AAU6RAQ2_9STAP</name>
<dbReference type="Gene3D" id="1.20.1250.20">
    <property type="entry name" value="MFS general substrate transporter like domains"/>
    <property type="match status" value="2"/>
</dbReference>
<feature type="transmembrane region" description="Helical" evidence="9">
    <location>
        <begin position="54"/>
        <end position="75"/>
    </location>
</feature>
<evidence type="ECO:0000256" key="2">
    <source>
        <dbReference type="ARBA" id="ARBA00006523"/>
    </source>
</evidence>
<comment type="subcellular location">
    <subcellularLocation>
        <location evidence="1">Cell membrane</location>
        <topology evidence="1">Multi-pass membrane protein</topology>
    </subcellularLocation>
</comment>
<evidence type="ECO:0000256" key="4">
    <source>
        <dbReference type="ARBA" id="ARBA00022475"/>
    </source>
</evidence>
<keyword evidence="5" id="KW-0762">Sugar transport</keyword>
<evidence type="ECO:0000256" key="1">
    <source>
        <dbReference type="ARBA" id="ARBA00004651"/>
    </source>
</evidence>
<dbReference type="InterPro" id="IPR036259">
    <property type="entry name" value="MFS_trans_sf"/>
</dbReference>
<dbReference type="PANTHER" id="PTHR23535">
    <property type="entry name" value="SUGAR EFFLUX TRANSPORTER A-RELATED"/>
    <property type="match status" value="1"/>
</dbReference>
<dbReference type="Pfam" id="PF07690">
    <property type="entry name" value="MFS_1"/>
    <property type="match status" value="1"/>
</dbReference>
<evidence type="ECO:0000256" key="7">
    <source>
        <dbReference type="ARBA" id="ARBA00022989"/>
    </source>
</evidence>
<reference evidence="11" key="1">
    <citation type="submission" date="2023-04" db="EMBL/GenBank/DDBJ databases">
        <title>Macrococci isolated from food, foodproducing animals, and human clinical materials.</title>
        <authorList>
            <person name="Maslanova I."/>
            <person name="Svec P."/>
            <person name="Sedlacek I."/>
            <person name="Novakova D."/>
            <person name="Keller J.E."/>
            <person name="Schwendener S."/>
            <person name="Finstrlova A."/>
            <person name="Botka T."/>
            <person name="Kovarovic V."/>
            <person name="Petras P."/>
            <person name="Perreten V."/>
            <person name="Pantucek R."/>
        </authorList>
    </citation>
    <scope>NUCLEOTIDE SEQUENCE</scope>
    <source>
        <strain evidence="11">NRL/St 21/332</strain>
    </source>
</reference>
<dbReference type="GO" id="GO:0022857">
    <property type="term" value="F:transmembrane transporter activity"/>
    <property type="evidence" value="ECO:0007669"/>
    <property type="project" value="InterPro"/>
</dbReference>
<sequence>MNLTKRVCSMFRDLLTIKNYKLFLINMILLGMALAITVPFFVLYATQELGMTRGLYGVMMALFALAGFMVNTIVARFSDRANFNRKYMIMFSVMMAAIAFSTYFYIDNPVVFIMIYVFFGGMGAPAMPQLYASARESINVSASSKNAVFANTLLRSMFSFGFLFGPLVGTVLLKKFGFSGIFGGTILLYIIVLLSFLFFYKEVKVEKPAHAKGHIEPVAPNLLKDTYLLIPFLAFVFLHIGQWMYTLNMPLFVTEFLNADEANVGYLASLCAGLEVPFMIILGILASRFQTRTLLMIGAVFGGGYYLSIGLFDSVIAMLIGQIGLAFFLAILLGLGISYFQDILPDFPGYASTLFSNAMIAGQLLGNLLGGVMSDVVGLGNVFYVSSSFVLIAFILLIFTKPIKMEDLA</sequence>
<comment type="similarity">
    <text evidence="2">Belongs to the major facilitator superfamily. Set transporter family.</text>
</comment>
<keyword evidence="7 9" id="KW-1133">Transmembrane helix</keyword>
<evidence type="ECO:0000259" key="10">
    <source>
        <dbReference type="PROSITE" id="PS50850"/>
    </source>
</evidence>
<dbReference type="PROSITE" id="PS50850">
    <property type="entry name" value="MFS"/>
    <property type="match status" value="1"/>
</dbReference>
<gene>
    <name evidence="11" type="ORF">QA541_02350</name>
</gene>
<feature type="transmembrane region" description="Helical" evidence="9">
    <location>
        <begin position="112"/>
        <end position="132"/>
    </location>
</feature>
<evidence type="ECO:0000256" key="6">
    <source>
        <dbReference type="ARBA" id="ARBA00022692"/>
    </source>
</evidence>
<evidence type="ECO:0000256" key="3">
    <source>
        <dbReference type="ARBA" id="ARBA00022448"/>
    </source>
</evidence>
<feature type="transmembrane region" description="Helical" evidence="9">
    <location>
        <begin position="381"/>
        <end position="399"/>
    </location>
</feature>